<keyword evidence="7" id="KW-0862">Zinc</keyword>
<evidence type="ECO:0000256" key="10">
    <source>
        <dbReference type="SAM" id="MobiDB-lite"/>
    </source>
</evidence>
<dbReference type="Pfam" id="PF00245">
    <property type="entry name" value="Alk_phosphatase"/>
    <property type="match status" value="2"/>
</dbReference>
<evidence type="ECO:0000256" key="9">
    <source>
        <dbReference type="RuleBase" id="RU003946"/>
    </source>
</evidence>
<dbReference type="EMBL" id="JBHSPB010000001">
    <property type="protein sequence ID" value="MFC5718718.1"/>
    <property type="molecule type" value="Genomic_DNA"/>
</dbReference>
<dbReference type="PRINTS" id="PR00113">
    <property type="entry name" value="ALKPHPHTASE"/>
</dbReference>
<dbReference type="EC" id="3.1.3.1" evidence="12"/>
<keyword evidence="6 12" id="KW-0378">Hydrolase</keyword>
<feature type="signal peptide" evidence="11">
    <location>
        <begin position="1"/>
        <end position="30"/>
    </location>
</feature>
<feature type="compositionally biased region" description="Polar residues" evidence="10">
    <location>
        <begin position="287"/>
        <end position="303"/>
    </location>
</feature>
<keyword evidence="4" id="KW-0597">Phosphoprotein</keyword>
<reference evidence="13" key="1">
    <citation type="journal article" date="2019" name="Int. J. Syst. Evol. Microbiol.">
        <title>The Global Catalogue of Microorganisms (GCM) 10K type strain sequencing project: providing services to taxonomists for standard genome sequencing and annotation.</title>
        <authorList>
            <consortium name="The Broad Institute Genomics Platform"/>
            <consortium name="The Broad Institute Genome Sequencing Center for Infectious Disease"/>
            <person name="Wu L."/>
            <person name="Ma J."/>
        </authorList>
    </citation>
    <scope>NUCLEOTIDE SEQUENCE [LARGE SCALE GENOMIC DNA]</scope>
    <source>
        <strain evidence="13">CGMCC 4.7304</strain>
    </source>
</reference>
<protein>
    <submittedName>
        <fullName evidence="12">Alkaline phosphatase</fullName>
        <ecNumber evidence="12">3.1.3.1</ecNumber>
    </submittedName>
</protein>
<evidence type="ECO:0000256" key="5">
    <source>
        <dbReference type="ARBA" id="ARBA00022723"/>
    </source>
</evidence>
<dbReference type="InterPro" id="IPR001952">
    <property type="entry name" value="Alkaline_phosphatase"/>
</dbReference>
<dbReference type="Gene3D" id="3.40.720.10">
    <property type="entry name" value="Alkaline Phosphatase, subunit A"/>
    <property type="match status" value="1"/>
</dbReference>
<comment type="cofactor">
    <cofactor evidence="2">
        <name>Zn(2+)</name>
        <dbReference type="ChEBI" id="CHEBI:29105"/>
    </cofactor>
</comment>
<evidence type="ECO:0000256" key="1">
    <source>
        <dbReference type="ARBA" id="ARBA00001946"/>
    </source>
</evidence>
<keyword evidence="11" id="KW-0732">Signal</keyword>
<evidence type="ECO:0000256" key="3">
    <source>
        <dbReference type="ARBA" id="ARBA00005984"/>
    </source>
</evidence>
<evidence type="ECO:0000256" key="4">
    <source>
        <dbReference type="ARBA" id="ARBA00022553"/>
    </source>
</evidence>
<dbReference type="Proteomes" id="UP001596083">
    <property type="component" value="Unassembled WGS sequence"/>
</dbReference>
<evidence type="ECO:0000313" key="13">
    <source>
        <dbReference type="Proteomes" id="UP001596083"/>
    </source>
</evidence>
<evidence type="ECO:0000256" key="8">
    <source>
        <dbReference type="ARBA" id="ARBA00022842"/>
    </source>
</evidence>
<evidence type="ECO:0000256" key="11">
    <source>
        <dbReference type="SAM" id="SignalP"/>
    </source>
</evidence>
<gene>
    <name evidence="12" type="ORF">ACFP1Z_00810</name>
</gene>
<comment type="similarity">
    <text evidence="3 9">Belongs to the alkaline phosphatase family.</text>
</comment>
<dbReference type="InterPro" id="IPR017850">
    <property type="entry name" value="Alkaline_phosphatase_core_sf"/>
</dbReference>
<feature type="chain" id="PRO_5047540284" evidence="11">
    <location>
        <begin position="31"/>
        <end position="473"/>
    </location>
</feature>
<dbReference type="PROSITE" id="PS00123">
    <property type="entry name" value="ALKALINE_PHOSPHATASE"/>
    <property type="match status" value="1"/>
</dbReference>
<evidence type="ECO:0000256" key="6">
    <source>
        <dbReference type="ARBA" id="ARBA00022801"/>
    </source>
</evidence>
<evidence type="ECO:0000313" key="12">
    <source>
        <dbReference type="EMBL" id="MFC5718718.1"/>
    </source>
</evidence>
<dbReference type="SUPFAM" id="SSF53649">
    <property type="entry name" value="Alkaline phosphatase-like"/>
    <property type="match status" value="1"/>
</dbReference>
<dbReference type="PANTHER" id="PTHR11596:SF5">
    <property type="entry name" value="ALKALINE PHOSPHATASE"/>
    <property type="match status" value="1"/>
</dbReference>
<keyword evidence="8" id="KW-0460">Magnesium</keyword>
<evidence type="ECO:0000256" key="7">
    <source>
        <dbReference type="ARBA" id="ARBA00022833"/>
    </source>
</evidence>
<feature type="compositionally biased region" description="Basic and acidic residues" evidence="10">
    <location>
        <begin position="304"/>
        <end position="338"/>
    </location>
</feature>
<keyword evidence="5" id="KW-0479">Metal-binding</keyword>
<comment type="caution">
    <text evidence="12">The sequence shown here is derived from an EMBL/GenBank/DDBJ whole genome shotgun (WGS) entry which is preliminary data.</text>
</comment>
<sequence>MGTRPHRRRLARGAAALLVAAAAVPAVTTAASGSDGSDAAALAAQHGPKKAKNVILLIGDGMGDSEITLARDYTVGAGGRLNMDRFPLTGAYTTYAVDKNGKPDYVTDSAASGTGWATGRKTVNGRISKTPGTDRPMTTILELAQKNGLATGSVTTAELTDATPAVLASHVGDRSCQGPADMKACPSDTIGKGGPGSIAEQSVNHKVDVLLGGGRARFDQRITEGPYRGMTVTEQARRLGYQVVRDGEGLRGARADRPVLGLFAPGNIPVEWTGRPAAVGGTAPQRCVTNNPERTAGTPTLEQQTRKAIELLEAKQRGGKNGKGDKSGKGDKGGRGDKGFFLQVEGASIDKRDHSADPCGQIGETAAFDRAVRVARAYAAEHPDTLVVTTADHGHTSQIVPLEANPPGLSSTLVTDEGQQLKVNYSTNTPGKSQEHTGTQVRIAAQGPQAERVLGVTDQTELFTTIRTALSLR</sequence>
<proteinExistence type="inferred from homology"/>
<dbReference type="GO" id="GO:0004035">
    <property type="term" value="F:alkaline phosphatase activity"/>
    <property type="evidence" value="ECO:0007669"/>
    <property type="project" value="UniProtKB-EC"/>
</dbReference>
<comment type="cofactor">
    <cofactor evidence="1">
        <name>Mg(2+)</name>
        <dbReference type="ChEBI" id="CHEBI:18420"/>
    </cofactor>
</comment>
<evidence type="ECO:0000256" key="2">
    <source>
        <dbReference type="ARBA" id="ARBA00001947"/>
    </source>
</evidence>
<dbReference type="CDD" id="cd16012">
    <property type="entry name" value="ALP"/>
    <property type="match status" value="1"/>
</dbReference>
<dbReference type="SMART" id="SM00098">
    <property type="entry name" value="alkPPc"/>
    <property type="match status" value="1"/>
</dbReference>
<dbReference type="InterPro" id="IPR006311">
    <property type="entry name" value="TAT_signal"/>
</dbReference>
<dbReference type="InterPro" id="IPR018299">
    <property type="entry name" value="Alkaline_phosphatase_AS"/>
</dbReference>
<organism evidence="12 13">
    <name type="scientific">Streptomyces gamaensis</name>
    <dbReference type="NCBI Taxonomy" id="1763542"/>
    <lineage>
        <taxon>Bacteria</taxon>
        <taxon>Bacillati</taxon>
        <taxon>Actinomycetota</taxon>
        <taxon>Actinomycetes</taxon>
        <taxon>Kitasatosporales</taxon>
        <taxon>Streptomycetaceae</taxon>
        <taxon>Streptomyces</taxon>
    </lineage>
</organism>
<name>A0ABW0YTG0_9ACTN</name>
<dbReference type="RefSeq" id="WP_390313692.1">
    <property type="nucleotide sequence ID" value="NZ_JBHSPB010000001.1"/>
</dbReference>
<dbReference type="PROSITE" id="PS51318">
    <property type="entry name" value="TAT"/>
    <property type="match status" value="1"/>
</dbReference>
<dbReference type="PANTHER" id="PTHR11596">
    <property type="entry name" value="ALKALINE PHOSPHATASE"/>
    <property type="match status" value="1"/>
</dbReference>
<accession>A0ABW0YTG0</accession>
<keyword evidence="13" id="KW-1185">Reference proteome</keyword>
<feature type="region of interest" description="Disordered" evidence="10">
    <location>
        <begin position="280"/>
        <end position="338"/>
    </location>
</feature>